<protein>
    <submittedName>
        <fullName evidence="2">Uncharacterized protein</fullName>
    </submittedName>
</protein>
<sequence length="90" mass="9672">MGGGVGGGGSSGSIRGQELQRRRERERELKRKVASKRPGLPLGSFVFFSPSSSLRLLLPPLHLPSARGRDVCRGAQRERGRSSFLKGGKG</sequence>
<keyword evidence="3" id="KW-1185">Reference proteome</keyword>
<feature type="compositionally biased region" description="Gly residues" evidence="1">
    <location>
        <begin position="1"/>
        <end position="11"/>
    </location>
</feature>
<accession>A0AAV4UPG8</accession>
<proteinExistence type="predicted"/>
<comment type="caution">
    <text evidence="2">The sequence shown here is derived from an EMBL/GenBank/DDBJ whole genome shotgun (WGS) entry which is preliminary data.</text>
</comment>
<feature type="compositionally biased region" description="Basic and acidic residues" evidence="1">
    <location>
        <begin position="18"/>
        <end position="31"/>
    </location>
</feature>
<evidence type="ECO:0000256" key="1">
    <source>
        <dbReference type="SAM" id="MobiDB-lite"/>
    </source>
</evidence>
<dbReference type="EMBL" id="BPLR01013251">
    <property type="protein sequence ID" value="GIY59872.1"/>
    <property type="molecule type" value="Genomic_DNA"/>
</dbReference>
<evidence type="ECO:0000313" key="3">
    <source>
        <dbReference type="Proteomes" id="UP001054945"/>
    </source>
</evidence>
<gene>
    <name evidence="2" type="ORF">CEXT_628041</name>
</gene>
<dbReference type="Proteomes" id="UP001054945">
    <property type="component" value="Unassembled WGS sequence"/>
</dbReference>
<feature type="region of interest" description="Disordered" evidence="1">
    <location>
        <begin position="1"/>
        <end position="33"/>
    </location>
</feature>
<reference evidence="2 3" key="1">
    <citation type="submission" date="2021-06" db="EMBL/GenBank/DDBJ databases">
        <title>Caerostris extrusa draft genome.</title>
        <authorList>
            <person name="Kono N."/>
            <person name="Arakawa K."/>
        </authorList>
    </citation>
    <scope>NUCLEOTIDE SEQUENCE [LARGE SCALE GENOMIC DNA]</scope>
</reference>
<evidence type="ECO:0000313" key="2">
    <source>
        <dbReference type="EMBL" id="GIY59872.1"/>
    </source>
</evidence>
<organism evidence="2 3">
    <name type="scientific">Caerostris extrusa</name>
    <name type="common">Bark spider</name>
    <name type="synonym">Caerostris bankana</name>
    <dbReference type="NCBI Taxonomy" id="172846"/>
    <lineage>
        <taxon>Eukaryota</taxon>
        <taxon>Metazoa</taxon>
        <taxon>Ecdysozoa</taxon>
        <taxon>Arthropoda</taxon>
        <taxon>Chelicerata</taxon>
        <taxon>Arachnida</taxon>
        <taxon>Araneae</taxon>
        <taxon>Araneomorphae</taxon>
        <taxon>Entelegynae</taxon>
        <taxon>Araneoidea</taxon>
        <taxon>Araneidae</taxon>
        <taxon>Caerostris</taxon>
    </lineage>
</organism>
<dbReference type="AlphaFoldDB" id="A0AAV4UPG8"/>
<name>A0AAV4UPG8_CAEEX</name>